<evidence type="ECO:0000259" key="5">
    <source>
        <dbReference type="Pfam" id="PF12849"/>
    </source>
</evidence>
<comment type="caution">
    <text evidence="6">The sequence shown here is derived from an EMBL/GenBank/DDBJ whole genome shotgun (WGS) entry which is preliminary data.</text>
</comment>
<evidence type="ECO:0000256" key="2">
    <source>
        <dbReference type="ARBA" id="ARBA00022448"/>
    </source>
</evidence>
<comment type="similarity">
    <text evidence="1 4">Belongs to the PstS family.</text>
</comment>
<keyword evidence="7" id="KW-1185">Reference proteome</keyword>
<dbReference type="NCBIfam" id="TIGR02136">
    <property type="entry name" value="ptsS_2"/>
    <property type="match status" value="1"/>
</dbReference>
<dbReference type="InterPro" id="IPR024370">
    <property type="entry name" value="PBP_domain"/>
</dbReference>
<organism evidence="6 7">
    <name type="scientific">Fodinibius salipaludis</name>
    <dbReference type="NCBI Taxonomy" id="2032627"/>
    <lineage>
        <taxon>Bacteria</taxon>
        <taxon>Pseudomonadati</taxon>
        <taxon>Balneolota</taxon>
        <taxon>Balneolia</taxon>
        <taxon>Balneolales</taxon>
        <taxon>Balneolaceae</taxon>
        <taxon>Fodinibius</taxon>
    </lineage>
</organism>
<dbReference type="PANTHER" id="PTHR30570:SF1">
    <property type="entry name" value="PHOSPHATE-BINDING PROTEIN PSTS"/>
    <property type="match status" value="1"/>
</dbReference>
<sequence>MVKKIFALFLFSGVFLYSCGSGGSQNEIKIDGSGTVYPITEAVAEEFRKIEPNIRVSVGSSGSGAGFKKFVRGETDISNSSRKISEEEKALAEENGIEYQQFSIALDGISIVAHPDNDWVKTLTPEELNEIWKADSEVQQWSDIREGWPDEDIRLYGPNTAHGTYDFFTETINGESGASRTDYNAVADYNVAVQGISSDKYSLGYFGLAYYEENADQLKLIGIDTGEGVVEPSLETVKDGSYKPLSRSLYIYVTKKAAQRSAVQKFVEFYFDNAGELAKDVGYVPMPEEDYEEQKSAFHSFAFDTLEAN</sequence>
<keyword evidence="2 4" id="KW-0813">Transport</keyword>
<dbReference type="GO" id="GO:0006817">
    <property type="term" value="P:phosphate ion transport"/>
    <property type="evidence" value="ECO:0007669"/>
    <property type="project" value="UniProtKB-UniRule"/>
</dbReference>
<dbReference type="SUPFAM" id="SSF53850">
    <property type="entry name" value="Periplasmic binding protein-like II"/>
    <property type="match status" value="1"/>
</dbReference>
<evidence type="ECO:0000256" key="1">
    <source>
        <dbReference type="ARBA" id="ARBA00008725"/>
    </source>
</evidence>
<dbReference type="InterPro" id="IPR011862">
    <property type="entry name" value="Phos-bd"/>
</dbReference>
<gene>
    <name evidence="6" type="ORF">CK503_00640</name>
</gene>
<dbReference type="Proteomes" id="UP000218831">
    <property type="component" value="Unassembled WGS sequence"/>
</dbReference>
<keyword evidence="4" id="KW-0592">Phosphate transport</keyword>
<dbReference type="EMBL" id="NSKE01000001">
    <property type="protein sequence ID" value="PAU95606.1"/>
    <property type="molecule type" value="Genomic_DNA"/>
</dbReference>
<dbReference type="CDD" id="cd13654">
    <property type="entry name" value="PBP2_phosphate_like_2"/>
    <property type="match status" value="1"/>
</dbReference>
<evidence type="ECO:0000313" key="7">
    <source>
        <dbReference type="Proteomes" id="UP000218831"/>
    </source>
</evidence>
<evidence type="ECO:0000256" key="4">
    <source>
        <dbReference type="RuleBase" id="RU367119"/>
    </source>
</evidence>
<accession>A0A2A2GD94</accession>
<feature type="domain" description="PBP" evidence="5">
    <location>
        <begin position="23"/>
        <end position="272"/>
    </location>
</feature>
<protein>
    <recommendedName>
        <fullName evidence="4">Phosphate-binding protein</fullName>
    </recommendedName>
</protein>
<evidence type="ECO:0000313" key="6">
    <source>
        <dbReference type="EMBL" id="PAU95606.1"/>
    </source>
</evidence>
<dbReference type="GO" id="GO:0042301">
    <property type="term" value="F:phosphate ion binding"/>
    <property type="evidence" value="ECO:0007669"/>
    <property type="project" value="UniProtKB-UniRule"/>
</dbReference>
<dbReference type="Gene3D" id="3.40.190.10">
    <property type="entry name" value="Periplasmic binding protein-like II"/>
    <property type="match status" value="2"/>
</dbReference>
<keyword evidence="3" id="KW-0732">Signal</keyword>
<name>A0A2A2GD94_9BACT</name>
<dbReference type="RefSeq" id="WP_095604851.1">
    <property type="nucleotide sequence ID" value="NZ_NSKE01000001.1"/>
</dbReference>
<dbReference type="Pfam" id="PF12849">
    <property type="entry name" value="PBP_like_2"/>
    <property type="match status" value="1"/>
</dbReference>
<dbReference type="AlphaFoldDB" id="A0A2A2GD94"/>
<reference evidence="6 7" key="1">
    <citation type="submission" date="2017-08" db="EMBL/GenBank/DDBJ databases">
        <title>Aliifodinibius alkalisoli sp. nov., isolated from saline alkaline soil.</title>
        <authorList>
            <person name="Liu D."/>
            <person name="Zhang G."/>
        </authorList>
    </citation>
    <scope>NUCLEOTIDE SEQUENCE [LARGE SCALE GENOMIC DNA]</scope>
    <source>
        <strain evidence="6 7">WN023</strain>
    </source>
</reference>
<dbReference type="PROSITE" id="PS51257">
    <property type="entry name" value="PROKAR_LIPOPROTEIN"/>
    <property type="match status" value="1"/>
</dbReference>
<proteinExistence type="inferred from homology"/>
<dbReference type="PANTHER" id="PTHR30570">
    <property type="entry name" value="PERIPLASMIC PHOSPHATE BINDING COMPONENT OF PHOSPHATE ABC TRANSPORTER"/>
    <property type="match status" value="1"/>
</dbReference>
<comment type="function">
    <text evidence="4">Involved in the system for phosphate transport across the cytoplasmic membrane.</text>
</comment>
<dbReference type="InterPro" id="IPR050811">
    <property type="entry name" value="Phosphate_ABC_transporter"/>
</dbReference>
<dbReference type="OrthoDB" id="9783488at2"/>
<evidence type="ECO:0000256" key="3">
    <source>
        <dbReference type="ARBA" id="ARBA00022729"/>
    </source>
</evidence>